<name>A0ABW6D808_9BACT</name>
<dbReference type="Pfam" id="PF00092">
    <property type="entry name" value="VWA"/>
    <property type="match status" value="1"/>
</dbReference>
<dbReference type="Gene3D" id="3.40.50.410">
    <property type="entry name" value="von Willebrand factor, type A domain"/>
    <property type="match status" value="1"/>
</dbReference>
<organism evidence="2 3">
    <name type="scientific">Aquirufa avitistagni</name>
    <dbReference type="NCBI Taxonomy" id="3104728"/>
    <lineage>
        <taxon>Bacteria</taxon>
        <taxon>Pseudomonadati</taxon>
        <taxon>Bacteroidota</taxon>
        <taxon>Cytophagia</taxon>
        <taxon>Cytophagales</taxon>
        <taxon>Flectobacillaceae</taxon>
        <taxon>Aquirufa</taxon>
    </lineage>
</organism>
<dbReference type="InterPro" id="IPR002035">
    <property type="entry name" value="VWF_A"/>
</dbReference>
<dbReference type="EMBL" id="JBBKXZ010000001">
    <property type="protein sequence ID" value="MFD3393065.1"/>
    <property type="molecule type" value="Genomic_DNA"/>
</dbReference>
<proteinExistence type="predicted"/>
<dbReference type="CDD" id="cd00198">
    <property type="entry name" value="vWFA"/>
    <property type="match status" value="1"/>
</dbReference>
<dbReference type="SMART" id="SM00327">
    <property type="entry name" value="VWA"/>
    <property type="match status" value="1"/>
</dbReference>
<evidence type="ECO:0000313" key="2">
    <source>
        <dbReference type="EMBL" id="MFD3393065.1"/>
    </source>
</evidence>
<feature type="domain" description="VWFA" evidence="1">
    <location>
        <begin position="10"/>
        <end position="188"/>
    </location>
</feature>
<dbReference type="RefSeq" id="WP_377981695.1">
    <property type="nucleotide sequence ID" value="NZ_JBBKXZ010000001.1"/>
</dbReference>
<evidence type="ECO:0000313" key="3">
    <source>
        <dbReference type="Proteomes" id="UP001598138"/>
    </source>
</evidence>
<dbReference type="PROSITE" id="PS50234">
    <property type="entry name" value="VWFA"/>
    <property type="match status" value="1"/>
</dbReference>
<evidence type="ECO:0000259" key="1">
    <source>
        <dbReference type="PROSITE" id="PS50234"/>
    </source>
</evidence>
<comment type="caution">
    <text evidence="2">The sequence shown here is derived from an EMBL/GenBank/DDBJ whole genome shotgun (WGS) entry which is preliminary data.</text>
</comment>
<dbReference type="SUPFAM" id="SSF53300">
    <property type="entry name" value="vWA-like"/>
    <property type="match status" value="1"/>
</dbReference>
<gene>
    <name evidence="2" type="ORF">U0R10_00385</name>
</gene>
<dbReference type="Proteomes" id="UP001598138">
    <property type="component" value="Unassembled WGS sequence"/>
</dbReference>
<protein>
    <submittedName>
        <fullName evidence="2">VWA domain-containing protein</fullName>
    </submittedName>
</protein>
<reference evidence="2 3" key="1">
    <citation type="submission" date="2024-03" db="EMBL/GenBank/DDBJ databases">
        <title>Aquirufa genome sequencing.</title>
        <authorList>
            <person name="Pitt A."/>
            <person name="Hahn M.W."/>
        </authorList>
    </citation>
    <scope>NUCLEOTIDE SEQUENCE [LARGE SCALE GENOMIC DNA]</scope>
    <source>
        <strain evidence="2 3">OSTEICH-129V</strain>
    </source>
</reference>
<sequence length="204" mass="22660">MNKQKTIYHFVLDQSGSMSDCVDATLSGIESQNKKIKAIAQEFQDQDIRVGLTVFSDSVDIRYDNLPVDLLPNVNQINYKPAGGTALLDGIGLSINRVDQLIENEGDTAVIVILTDGHENVSKFFSLAQIQELIKTKEASGKFSFSFLGATLDAVDMAEKMNIRRENSAAFAKVDMQDAVFNRVANSMINYLERKGKGEDLRRF</sequence>
<dbReference type="InterPro" id="IPR036465">
    <property type="entry name" value="vWFA_dom_sf"/>
</dbReference>
<keyword evidence="3" id="KW-1185">Reference proteome</keyword>
<accession>A0ABW6D808</accession>